<proteinExistence type="predicted"/>
<dbReference type="EMBL" id="KN833749">
    <property type="protein sequence ID" value="KIK21627.1"/>
    <property type="molecule type" value="Genomic_DNA"/>
</dbReference>
<evidence type="ECO:0000313" key="1">
    <source>
        <dbReference type="EMBL" id="KIK21627.1"/>
    </source>
</evidence>
<reference evidence="2" key="2">
    <citation type="submission" date="2015-01" db="EMBL/GenBank/DDBJ databases">
        <title>Evolutionary Origins and Diversification of the Mycorrhizal Mutualists.</title>
        <authorList>
            <consortium name="DOE Joint Genome Institute"/>
            <consortium name="Mycorrhizal Genomics Consortium"/>
            <person name="Kohler A."/>
            <person name="Kuo A."/>
            <person name="Nagy L.G."/>
            <person name="Floudas D."/>
            <person name="Copeland A."/>
            <person name="Barry K.W."/>
            <person name="Cichocki N."/>
            <person name="Veneault-Fourrey C."/>
            <person name="LaButti K."/>
            <person name="Lindquist E.A."/>
            <person name="Lipzen A."/>
            <person name="Lundell T."/>
            <person name="Morin E."/>
            <person name="Murat C."/>
            <person name="Riley R."/>
            <person name="Ohm R."/>
            <person name="Sun H."/>
            <person name="Tunlid A."/>
            <person name="Henrissat B."/>
            <person name="Grigoriev I.V."/>
            <person name="Hibbett D.S."/>
            <person name="Martin F."/>
        </authorList>
    </citation>
    <scope>NUCLEOTIDE SEQUENCE [LARGE SCALE GENOMIC DNA]</scope>
    <source>
        <strain evidence="2">441</strain>
    </source>
</reference>
<organism evidence="1 2">
    <name type="scientific">Pisolithus microcarpus 441</name>
    <dbReference type="NCBI Taxonomy" id="765257"/>
    <lineage>
        <taxon>Eukaryota</taxon>
        <taxon>Fungi</taxon>
        <taxon>Dikarya</taxon>
        <taxon>Basidiomycota</taxon>
        <taxon>Agaricomycotina</taxon>
        <taxon>Agaricomycetes</taxon>
        <taxon>Agaricomycetidae</taxon>
        <taxon>Boletales</taxon>
        <taxon>Sclerodermatineae</taxon>
        <taxon>Pisolithaceae</taxon>
        <taxon>Pisolithus</taxon>
    </lineage>
</organism>
<keyword evidence="2" id="KW-1185">Reference proteome</keyword>
<gene>
    <name evidence="1" type="ORF">PISMIDRAFT_537761</name>
</gene>
<dbReference type="HOGENOM" id="CLU_1349401_0_0_1"/>
<sequence>MLTPGFLPVAQRLFIPKRQGKVAAFRYSHCQLILSDGITQVRYHHSSLRERIWPSFCVSVPCDTSAGFPLIHRKGKMDKVEYITSNLLPYTHLLVDNDSLSALLSADFLRSESGVSSKVCQKPVLACRSKHCCGMYYLCRRGGIILSVLARCKGEVFCVHSIPTRQFSSHKHLAERSVSHTGIGVKSILAAWKEWTLIPASLL</sequence>
<accession>A0A0C9ZGK1</accession>
<name>A0A0C9ZGK1_9AGAM</name>
<protein>
    <submittedName>
        <fullName evidence="1">Unplaced genomic scaffold scaffold_65, whole genome shotgun sequence</fullName>
    </submittedName>
</protein>
<dbReference type="AlphaFoldDB" id="A0A0C9ZGK1"/>
<reference evidence="1 2" key="1">
    <citation type="submission" date="2014-04" db="EMBL/GenBank/DDBJ databases">
        <authorList>
            <consortium name="DOE Joint Genome Institute"/>
            <person name="Kuo A."/>
            <person name="Kohler A."/>
            <person name="Costa M.D."/>
            <person name="Nagy L.G."/>
            <person name="Floudas D."/>
            <person name="Copeland A."/>
            <person name="Barry K.W."/>
            <person name="Cichocki N."/>
            <person name="Veneault-Fourrey C."/>
            <person name="LaButti K."/>
            <person name="Lindquist E.A."/>
            <person name="Lipzen A."/>
            <person name="Lundell T."/>
            <person name="Morin E."/>
            <person name="Murat C."/>
            <person name="Sun H."/>
            <person name="Tunlid A."/>
            <person name="Henrissat B."/>
            <person name="Grigoriev I.V."/>
            <person name="Hibbett D.S."/>
            <person name="Martin F."/>
            <person name="Nordberg H.P."/>
            <person name="Cantor M.N."/>
            <person name="Hua S.X."/>
        </authorList>
    </citation>
    <scope>NUCLEOTIDE SEQUENCE [LARGE SCALE GENOMIC DNA]</scope>
    <source>
        <strain evidence="1 2">441</strain>
    </source>
</reference>
<evidence type="ECO:0000313" key="2">
    <source>
        <dbReference type="Proteomes" id="UP000054018"/>
    </source>
</evidence>
<dbReference type="Proteomes" id="UP000054018">
    <property type="component" value="Unassembled WGS sequence"/>
</dbReference>